<evidence type="ECO:0000256" key="1">
    <source>
        <dbReference type="SAM" id="Coils"/>
    </source>
</evidence>
<dbReference type="EMBL" id="KN837121">
    <property type="protein sequence ID" value="KIJ43783.1"/>
    <property type="molecule type" value="Genomic_DNA"/>
</dbReference>
<reference evidence="2 3" key="1">
    <citation type="submission" date="2014-06" db="EMBL/GenBank/DDBJ databases">
        <title>Evolutionary Origins and Diversification of the Mycorrhizal Mutualists.</title>
        <authorList>
            <consortium name="DOE Joint Genome Institute"/>
            <consortium name="Mycorrhizal Genomics Consortium"/>
            <person name="Kohler A."/>
            <person name="Kuo A."/>
            <person name="Nagy L.G."/>
            <person name="Floudas D."/>
            <person name="Copeland A."/>
            <person name="Barry K.W."/>
            <person name="Cichocki N."/>
            <person name="Veneault-Fourrey C."/>
            <person name="LaButti K."/>
            <person name="Lindquist E.A."/>
            <person name="Lipzen A."/>
            <person name="Lundell T."/>
            <person name="Morin E."/>
            <person name="Murat C."/>
            <person name="Riley R."/>
            <person name="Ohm R."/>
            <person name="Sun H."/>
            <person name="Tunlid A."/>
            <person name="Henrissat B."/>
            <person name="Grigoriev I.V."/>
            <person name="Hibbett D.S."/>
            <person name="Martin F."/>
        </authorList>
    </citation>
    <scope>NUCLEOTIDE SEQUENCE [LARGE SCALE GENOMIC DNA]</scope>
    <source>
        <strain evidence="2 3">SS14</strain>
    </source>
</reference>
<dbReference type="HOGENOM" id="CLU_966987_0_0_1"/>
<dbReference type="AlphaFoldDB" id="A0A0C9UL45"/>
<gene>
    <name evidence="2" type="ORF">M422DRAFT_253038</name>
</gene>
<accession>A0A0C9UL45</accession>
<organism evidence="2 3">
    <name type="scientific">Sphaerobolus stellatus (strain SS14)</name>
    <dbReference type="NCBI Taxonomy" id="990650"/>
    <lineage>
        <taxon>Eukaryota</taxon>
        <taxon>Fungi</taxon>
        <taxon>Dikarya</taxon>
        <taxon>Basidiomycota</taxon>
        <taxon>Agaricomycotina</taxon>
        <taxon>Agaricomycetes</taxon>
        <taxon>Phallomycetidae</taxon>
        <taxon>Geastrales</taxon>
        <taxon>Sphaerobolaceae</taxon>
        <taxon>Sphaerobolus</taxon>
    </lineage>
</organism>
<feature type="coiled-coil region" evidence="1">
    <location>
        <begin position="90"/>
        <end position="117"/>
    </location>
</feature>
<name>A0A0C9UL45_SPHS4</name>
<keyword evidence="3" id="KW-1185">Reference proteome</keyword>
<keyword evidence="1" id="KW-0175">Coiled coil</keyword>
<sequence>MSHTSSSSNTADLLLHFHDQQAKHDENHVEVGAVFGACFVYHLKGCDRYSTYVKHLLVDIGHCPANGYITNLDEEQLTLEKELFQEKADNCQLRDDMDDLKEKIQELEAQLSRFQPSNTSVETTRWQNHWSLHIWQALLGWHKNPMSVPNAIRDNPDGYFLEEDIDVAAWLNKIIADNSRPAFMHCMKTIFGSCLTFEMIFSGFSLNLLKPEFQQTRWITDSSTPIMSGDTPRFPPGIFPSGTTPCIKHPLGAIPRGIHPQHIRRLLWPESGRFGWRQWSSGGGYMHM</sequence>
<dbReference type="Proteomes" id="UP000054279">
    <property type="component" value="Unassembled WGS sequence"/>
</dbReference>
<protein>
    <submittedName>
        <fullName evidence="2">Uncharacterized protein</fullName>
    </submittedName>
</protein>
<proteinExistence type="predicted"/>
<evidence type="ECO:0000313" key="2">
    <source>
        <dbReference type="EMBL" id="KIJ43783.1"/>
    </source>
</evidence>
<evidence type="ECO:0000313" key="3">
    <source>
        <dbReference type="Proteomes" id="UP000054279"/>
    </source>
</evidence>